<dbReference type="EMBL" id="JAGSXJ010000001">
    <property type="protein sequence ID" value="KAH6696933.1"/>
    <property type="molecule type" value="Genomic_DNA"/>
</dbReference>
<feature type="region of interest" description="Disordered" evidence="1">
    <location>
        <begin position="18"/>
        <end position="84"/>
    </location>
</feature>
<name>A0A9P9AG66_9PEZI</name>
<keyword evidence="3" id="KW-1185">Reference proteome</keyword>
<feature type="compositionally biased region" description="Low complexity" evidence="1">
    <location>
        <begin position="203"/>
        <end position="218"/>
    </location>
</feature>
<feature type="region of interest" description="Disordered" evidence="1">
    <location>
        <begin position="201"/>
        <end position="231"/>
    </location>
</feature>
<sequence>MSIAVMTPLTSGTAWEQHRPFVSSPLSSSPIRASSPLGDRSTNIPSSRDVQSSPIRKTTVFDKFSRFASRSPPRAARHRQRLSDTREVRRREFLDNVRKRADERTHERRDTAGKLLKSSWDRDMRERELQMQMEGDAFFSEADINDAAELLIQQERAERMRAINGTPFEPMSQITEGDEDMMLDAMEQQEERELAEMLQAYNEPETQQQQQHQPFTEQRPASPTFADDDDDFDALFMELVTQQAPDDYGMDLS</sequence>
<reference evidence="2" key="1">
    <citation type="journal article" date="2021" name="Nat. Commun.">
        <title>Genetic determinants of endophytism in the Arabidopsis root mycobiome.</title>
        <authorList>
            <person name="Mesny F."/>
            <person name="Miyauchi S."/>
            <person name="Thiergart T."/>
            <person name="Pickel B."/>
            <person name="Atanasova L."/>
            <person name="Karlsson M."/>
            <person name="Huettel B."/>
            <person name="Barry K.W."/>
            <person name="Haridas S."/>
            <person name="Chen C."/>
            <person name="Bauer D."/>
            <person name="Andreopoulos W."/>
            <person name="Pangilinan J."/>
            <person name="LaButti K."/>
            <person name="Riley R."/>
            <person name="Lipzen A."/>
            <person name="Clum A."/>
            <person name="Drula E."/>
            <person name="Henrissat B."/>
            <person name="Kohler A."/>
            <person name="Grigoriev I.V."/>
            <person name="Martin F.M."/>
            <person name="Hacquard S."/>
        </authorList>
    </citation>
    <scope>NUCLEOTIDE SEQUENCE</scope>
    <source>
        <strain evidence="2">MPI-SDFR-AT-0117</strain>
    </source>
</reference>
<accession>A0A9P9AG66</accession>
<feature type="compositionally biased region" description="Polar residues" evidence="1">
    <location>
        <begin position="40"/>
        <end position="56"/>
    </location>
</feature>
<dbReference type="Proteomes" id="UP000770015">
    <property type="component" value="Unassembled WGS sequence"/>
</dbReference>
<evidence type="ECO:0000313" key="2">
    <source>
        <dbReference type="EMBL" id="KAH6696933.1"/>
    </source>
</evidence>
<evidence type="ECO:0000256" key="1">
    <source>
        <dbReference type="SAM" id="MobiDB-lite"/>
    </source>
</evidence>
<protein>
    <submittedName>
        <fullName evidence="2">Uncharacterized protein</fullName>
    </submittedName>
</protein>
<feature type="compositionally biased region" description="Low complexity" evidence="1">
    <location>
        <begin position="20"/>
        <end position="36"/>
    </location>
</feature>
<proteinExistence type="predicted"/>
<organism evidence="2 3">
    <name type="scientific">Plectosphaerella plurivora</name>
    <dbReference type="NCBI Taxonomy" id="936078"/>
    <lineage>
        <taxon>Eukaryota</taxon>
        <taxon>Fungi</taxon>
        <taxon>Dikarya</taxon>
        <taxon>Ascomycota</taxon>
        <taxon>Pezizomycotina</taxon>
        <taxon>Sordariomycetes</taxon>
        <taxon>Hypocreomycetidae</taxon>
        <taxon>Glomerellales</taxon>
        <taxon>Plectosphaerellaceae</taxon>
        <taxon>Plectosphaerella</taxon>
    </lineage>
</organism>
<gene>
    <name evidence="2" type="ORF">F5X68DRAFT_196360</name>
</gene>
<comment type="caution">
    <text evidence="2">The sequence shown here is derived from an EMBL/GenBank/DDBJ whole genome shotgun (WGS) entry which is preliminary data.</text>
</comment>
<dbReference type="AlphaFoldDB" id="A0A9P9AG66"/>
<dbReference type="OrthoDB" id="5279705at2759"/>
<evidence type="ECO:0000313" key="3">
    <source>
        <dbReference type="Proteomes" id="UP000770015"/>
    </source>
</evidence>